<gene>
    <name evidence="3" type="ORF">ZIOFF_073251</name>
</gene>
<dbReference type="Proteomes" id="UP000734854">
    <property type="component" value="Unassembled WGS sequence"/>
</dbReference>
<feature type="signal peptide" evidence="2">
    <location>
        <begin position="1"/>
        <end position="32"/>
    </location>
</feature>
<evidence type="ECO:0000313" key="4">
    <source>
        <dbReference type="Proteomes" id="UP000734854"/>
    </source>
</evidence>
<dbReference type="PANTHER" id="PTHR34468">
    <property type="entry name" value="MICROTUBULE-ASSOCIATED FUTSCH-LIKE PROTEIN"/>
    <property type="match status" value="1"/>
</dbReference>
<dbReference type="AlphaFoldDB" id="A0A8J5BYB5"/>
<proteinExistence type="predicted"/>
<name>A0A8J5BYB5_ZINOF</name>
<evidence type="ECO:0000256" key="1">
    <source>
        <dbReference type="SAM" id="MobiDB-lite"/>
    </source>
</evidence>
<evidence type="ECO:0000313" key="3">
    <source>
        <dbReference type="EMBL" id="KAG6468563.1"/>
    </source>
</evidence>
<dbReference type="PANTHER" id="PTHR34468:SF2">
    <property type="entry name" value="MICROTUBULE-ASSOCIATED FUTSCH-LIKE PROTEIN"/>
    <property type="match status" value="1"/>
</dbReference>
<keyword evidence="2" id="KW-0732">Signal</keyword>
<comment type="caution">
    <text evidence="3">The sequence shown here is derived from an EMBL/GenBank/DDBJ whole genome shotgun (WGS) entry which is preliminary data.</text>
</comment>
<reference evidence="3 4" key="1">
    <citation type="submission" date="2020-08" db="EMBL/GenBank/DDBJ databases">
        <title>Plant Genome Project.</title>
        <authorList>
            <person name="Zhang R.-G."/>
        </authorList>
    </citation>
    <scope>NUCLEOTIDE SEQUENCE [LARGE SCALE GENOMIC DNA]</scope>
    <source>
        <tissue evidence="3">Rhizome</tissue>
    </source>
</reference>
<evidence type="ECO:0000256" key="2">
    <source>
        <dbReference type="SAM" id="SignalP"/>
    </source>
</evidence>
<accession>A0A8J5BYB5</accession>
<protein>
    <submittedName>
        <fullName evidence="3">Uncharacterized protein</fullName>
    </submittedName>
</protein>
<sequence>MAQSRLRGRERWLNLASATFSLALLLAKDSSARPPSPSSRCRCPRLRRLLGIALLLAITTLAQEDSSATSLGEMELGFSSLSCRSHPRVPVPLLPQLSSSRSSLQRSSQQSASKHSTSLGFFKLALEPLDQVLKELKSYVQRHGLVTEREESVKDLLHCYTVMEELEKLKVFETSPKVSEMVTQKSDKSKSSPGSKSRNRNVASKNPHF</sequence>
<feature type="compositionally biased region" description="Polar residues" evidence="1">
    <location>
        <begin position="200"/>
        <end position="209"/>
    </location>
</feature>
<organism evidence="3 4">
    <name type="scientific">Zingiber officinale</name>
    <name type="common">Ginger</name>
    <name type="synonym">Amomum zingiber</name>
    <dbReference type="NCBI Taxonomy" id="94328"/>
    <lineage>
        <taxon>Eukaryota</taxon>
        <taxon>Viridiplantae</taxon>
        <taxon>Streptophyta</taxon>
        <taxon>Embryophyta</taxon>
        <taxon>Tracheophyta</taxon>
        <taxon>Spermatophyta</taxon>
        <taxon>Magnoliopsida</taxon>
        <taxon>Liliopsida</taxon>
        <taxon>Zingiberales</taxon>
        <taxon>Zingiberaceae</taxon>
        <taxon>Zingiber</taxon>
    </lineage>
</organism>
<feature type="region of interest" description="Disordered" evidence="1">
    <location>
        <begin position="177"/>
        <end position="209"/>
    </location>
</feature>
<feature type="chain" id="PRO_5035238044" evidence="2">
    <location>
        <begin position="33"/>
        <end position="209"/>
    </location>
</feature>
<keyword evidence="4" id="KW-1185">Reference proteome</keyword>
<dbReference type="EMBL" id="JACMSC010000022">
    <property type="protein sequence ID" value="KAG6468563.1"/>
    <property type="molecule type" value="Genomic_DNA"/>
</dbReference>